<evidence type="ECO:0000313" key="3">
    <source>
        <dbReference type="Proteomes" id="UP000183900"/>
    </source>
</evidence>
<reference evidence="3" key="1">
    <citation type="submission" date="2015-08" db="EMBL/GenBank/DDBJ databases">
        <authorList>
            <person name="Varghese N."/>
        </authorList>
    </citation>
    <scope>NUCLEOTIDE SEQUENCE [LARGE SCALE GENOMIC DNA]</scope>
    <source>
        <strain evidence="3">DSM 23407</strain>
    </source>
</reference>
<gene>
    <name evidence="2" type="ORF">Ga0061067_104220</name>
</gene>
<proteinExistence type="predicted"/>
<feature type="chain" id="PRO_5005504482" evidence="1">
    <location>
        <begin position="25"/>
        <end position="386"/>
    </location>
</feature>
<dbReference type="RefSeq" id="WP_055455479.1">
    <property type="nucleotide sequence ID" value="NZ_CYHE01000004.1"/>
</dbReference>
<accession>A0A0K6HYE6</accession>
<organism evidence="2 3">
    <name type="scientific">Pannonibacter indicus</name>
    <dbReference type="NCBI Taxonomy" id="466044"/>
    <lineage>
        <taxon>Bacteria</taxon>
        <taxon>Pseudomonadati</taxon>
        <taxon>Pseudomonadota</taxon>
        <taxon>Alphaproteobacteria</taxon>
        <taxon>Hyphomicrobiales</taxon>
        <taxon>Stappiaceae</taxon>
        <taxon>Pannonibacter</taxon>
    </lineage>
</organism>
<name>A0A0K6HYE6_9HYPH</name>
<protein>
    <submittedName>
        <fullName evidence="2">Uncharacterized protein</fullName>
    </submittedName>
</protein>
<dbReference type="AlphaFoldDB" id="A0A0K6HYE6"/>
<keyword evidence="1" id="KW-0732">Signal</keyword>
<sequence>MRSFLMRGVSASVMTLVLAHGALAFEATGNDIADAFLSRLEAGDVKVLSVGGVSEDGSEVTIEDVALEGKTQDDGSGSIGIITLTNGVVQADGTMTLDGLAFEEAYLEDKTGTAVSVASFVASEVVLPPADGSKSFEDVADYKSIEAEGIEITEGDSTKARLESAYAAINSREDNLPTSGELTLSGLTMAVSEMDASSAKQLTDLGYETVTADLSTDFKWDPVTGVLDLQKLDITAADMGGVSLAVQIGGFTKEVAEKLSAAKDNSEEAMAILQGLTVNSMRLRFDNGSIVDRLLDQQAKTAGSDRAAVVSQLKTGLPMMLALLQNPEFQAKVATAAAEFLDNPVSLQADAKPSAPVSIAQIFGTAIMAPQGLPQILGIDVTANKK</sequence>
<feature type="signal peptide" evidence="1">
    <location>
        <begin position="1"/>
        <end position="24"/>
    </location>
</feature>
<keyword evidence="3" id="KW-1185">Reference proteome</keyword>
<evidence type="ECO:0000313" key="2">
    <source>
        <dbReference type="EMBL" id="CUA95934.1"/>
    </source>
</evidence>
<dbReference type="OrthoDB" id="7824623at2"/>
<dbReference type="EMBL" id="CYHE01000004">
    <property type="protein sequence ID" value="CUA95934.1"/>
    <property type="molecule type" value="Genomic_DNA"/>
</dbReference>
<evidence type="ECO:0000256" key="1">
    <source>
        <dbReference type="SAM" id="SignalP"/>
    </source>
</evidence>
<dbReference type="Proteomes" id="UP000183900">
    <property type="component" value="Unassembled WGS sequence"/>
</dbReference>